<dbReference type="EMBL" id="HBHK01004947">
    <property type="protein sequence ID" value="CAD9669768.1"/>
    <property type="molecule type" value="Transcribed_RNA"/>
</dbReference>
<dbReference type="AlphaFoldDB" id="A0A7S2RFS0"/>
<proteinExistence type="predicted"/>
<evidence type="ECO:0000313" key="1">
    <source>
        <dbReference type="EMBL" id="CAD9669768.1"/>
    </source>
</evidence>
<sequence length="136" mass="14697">MSRMAGESGRQEDVFEVGSISGRGDVMIGCDPTMVKGDMCLFQAGRLGNGPSVERRVGKVCDAVSGKDDVIEVDRLVDESFQMVAAKVLKSGEFELDSLNAMNGTCSLVVRPSYVRRTSGITDQARRDILDAFDVL</sequence>
<organism evidence="1">
    <name type="scientific">Mucochytrium quahogii</name>
    <dbReference type="NCBI Taxonomy" id="96639"/>
    <lineage>
        <taxon>Eukaryota</taxon>
        <taxon>Sar</taxon>
        <taxon>Stramenopiles</taxon>
        <taxon>Bigyra</taxon>
        <taxon>Labyrinthulomycetes</taxon>
        <taxon>Thraustochytrida</taxon>
        <taxon>Thraustochytriidae</taxon>
        <taxon>Mucochytrium</taxon>
    </lineage>
</organism>
<accession>A0A7S2RFS0</accession>
<reference evidence="1" key="1">
    <citation type="submission" date="2021-01" db="EMBL/GenBank/DDBJ databases">
        <authorList>
            <person name="Corre E."/>
            <person name="Pelletier E."/>
            <person name="Niang G."/>
            <person name="Scheremetjew M."/>
            <person name="Finn R."/>
            <person name="Kale V."/>
            <person name="Holt S."/>
            <person name="Cochrane G."/>
            <person name="Meng A."/>
            <person name="Brown T."/>
            <person name="Cohen L."/>
        </authorList>
    </citation>
    <scope>NUCLEOTIDE SEQUENCE</scope>
    <source>
        <strain evidence="1">NY070348D</strain>
    </source>
</reference>
<protein>
    <submittedName>
        <fullName evidence="1">Uncharacterized protein</fullName>
    </submittedName>
</protein>
<gene>
    <name evidence="1" type="ORF">QSP1433_LOCUS2934</name>
</gene>
<name>A0A7S2RFS0_9STRA</name>